<dbReference type="EC" id="2.1.3.2" evidence="3"/>
<reference evidence="3" key="1">
    <citation type="submission" date="2018-10" db="EMBL/GenBank/DDBJ databases">
        <title>Iterative Subtractive Binning of Freshwater Chronoseries Metagenomes Recovers Nearly Complete Genomes from over Four Hundred Novel Species.</title>
        <authorList>
            <person name="Rodriguez-R L.M."/>
            <person name="Tsementzi D."/>
            <person name="Luo C."/>
            <person name="Konstantinidis K.T."/>
        </authorList>
    </citation>
    <scope>NUCLEOTIDE SEQUENCE</scope>
    <source>
        <strain evidence="3">WB7_6_001</strain>
    </source>
</reference>
<name>A0A964XS15_9PROT</name>
<evidence type="ECO:0000313" key="3">
    <source>
        <dbReference type="EMBL" id="NBN87977.1"/>
    </source>
</evidence>
<comment type="caution">
    <text evidence="3">The sequence shown here is derived from an EMBL/GenBank/DDBJ whole genome shotgun (WGS) entry which is preliminary data.</text>
</comment>
<dbReference type="SUPFAM" id="SSF53671">
    <property type="entry name" value="Aspartate/ornithine carbamoyltransferase"/>
    <property type="match status" value="1"/>
</dbReference>
<dbReference type="InterPro" id="IPR036901">
    <property type="entry name" value="Asp/Orn_carbamoylTrfase_sf"/>
</dbReference>
<dbReference type="InterPro" id="IPR006131">
    <property type="entry name" value="Asp_carbamoyltransf_Asp/Orn-bd"/>
</dbReference>
<dbReference type="AlphaFoldDB" id="A0A964XS15"/>
<sequence>ERMQGSYVPSTREYYEFYGLDYKKITKAHPHALIMHPGPMNRGVEIDTTLADDINRSIIKEQVEMGVAVRMACLKIICGNNK</sequence>
<dbReference type="GO" id="GO:0016597">
    <property type="term" value="F:amino acid binding"/>
    <property type="evidence" value="ECO:0007669"/>
    <property type="project" value="InterPro"/>
</dbReference>
<accession>A0A964XS15</accession>
<protein>
    <submittedName>
        <fullName evidence="3">Aspartate carbamoyltransferase catalytic subunit</fullName>
        <ecNumber evidence="3">2.1.3.2</ecNumber>
    </submittedName>
</protein>
<gene>
    <name evidence="3" type="primary">pyrB</name>
    <name evidence="3" type="ORF">EBV32_02660</name>
</gene>
<evidence type="ECO:0000313" key="4">
    <source>
        <dbReference type="Proteomes" id="UP000713222"/>
    </source>
</evidence>
<feature type="non-terminal residue" evidence="3">
    <location>
        <position position="1"/>
    </location>
</feature>
<dbReference type="Pfam" id="PF00185">
    <property type="entry name" value="OTCace"/>
    <property type="match status" value="1"/>
</dbReference>
<evidence type="ECO:0000256" key="1">
    <source>
        <dbReference type="ARBA" id="ARBA00022679"/>
    </source>
</evidence>
<evidence type="ECO:0000259" key="2">
    <source>
        <dbReference type="Pfam" id="PF00185"/>
    </source>
</evidence>
<dbReference type="Proteomes" id="UP000713222">
    <property type="component" value="Unassembled WGS sequence"/>
</dbReference>
<feature type="domain" description="Aspartate/ornithine carbamoyltransferase Asp/Orn-binding" evidence="2">
    <location>
        <begin position="13"/>
        <end position="76"/>
    </location>
</feature>
<dbReference type="Gene3D" id="3.40.50.1370">
    <property type="entry name" value="Aspartate/ornithine carbamoyltransferase"/>
    <property type="match status" value="2"/>
</dbReference>
<proteinExistence type="predicted"/>
<keyword evidence="1 3" id="KW-0808">Transferase</keyword>
<organism evidence="3 4">
    <name type="scientific">Candidatus Fonsibacter lacus</name>
    <dbReference type="NCBI Taxonomy" id="2576439"/>
    <lineage>
        <taxon>Bacteria</taxon>
        <taxon>Pseudomonadati</taxon>
        <taxon>Pseudomonadota</taxon>
        <taxon>Alphaproteobacteria</taxon>
        <taxon>Candidatus Pelagibacterales</taxon>
        <taxon>Candidatus Pelagibacterales incertae sedis</taxon>
        <taxon>Candidatus Fonsibacter</taxon>
    </lineage>
</organism>
<dbReference type="EMBL" id="RGET01000031">
    <property type="protein sequence ID" value="NBN87977.1"/>
    <property type="molecule type" value="Genomic_DNA"/>
</dbReference>
<dbReference type="GO" id="GO:0004070">
    <property type="term" value="F:aspartate carbamoyltransferase activity"/>
    <property type="evidence" value="ECO:0007669"/>
    <property type="project" value="UniProtKB-EC"/>
</dbReference>
<dbReference type="GO" id="GO:0006520">
    <property type="term" value="P:amino acid metabolic process"/>
    <property type="evidence" value="ECO:0007669"/>
    <property type="project" value="InterPro"/>
</dbReference>